<dbReference type="Gene3D" id="3.40.50.1240">
    <property type="entry name" value="Phosphoglycerate mutase-like"/>
    <property type="match status" value="2"/>
</dbReference>
<protein>
    <submittedName>
        <fullName evidence="1">Phosphoglycerate mutase</fullName>
    </submittedName>
</protein>
<dbReference type="InterPro" id="IPR050275">
    <property type="entry name" value="PGM_Phosphatase"/>
</dbReference>
<dbReference type="GO" id="GO:0005737">
    <property type="term" value="C:cytoplasm"/>
    <property type="evidence" value="ECO:0007669"/>
    <property type="project" value="TreeGrafter"/>
</dbReference>
<reference evidence="1 2" key="1">
    <citation type="journal article" date="2014" name="Antonie Van Leeuwenhoek">
        <title>Fictibacillus enclensis sp. nov., isolated from marine sediment.</title>
        <authorList>
            <person name="Dastager S.G."/>
            <person name="Mawlankar R."/>
            <person name="Srinivasan K."/>
            <person name="Tang S.K."/>
            <person name="Lee J.C."/>
            <person name="Ramana V.V."/>
            <person name="Shouche Y.S."/>
        </authorList>
    </citation>
    <scope>NUCLEOTIDE SEQUENCE [LARGE SCALE GENOMIC DNA]</scope>
    <source>
        <strain evidence="1 2">NIO-1003</strain>
    </source>
</reference>
<dbReference type="SUPFAM" id="SSF53254">
    <property type="entry name" value="Phosphoglycerate mutase-like"/>
    <property type="match status" value="1"/>
</dbReference>
<dbReference type="SMART" id="SM00855">
    <property type="entry name" value="PGAM"/>
    <property type="match status" value="1"/>
</dbReference>
<dbReference type="PANTHER" id="PTHR48100:SF1">
    <property type="entry name" value="HISTIDINE PHOSPHATASE FAMILY PROTEIN-RELATED"/>
    <property type="match status" value="1"/>
</dbReference>
<name>A0A0V8J2P3_9BACL</name>
<dbReference type="Proteomes" id="UP000054099">
    <property type="component" value="Unassembled WGS sequence"/>
</dbReference>
<dbReference type="InterPro" id="IPR029033">
    <property type="entry name" value="His_PPase_superfam"/>
</dbReference>
<dbReference type="RefSeq" id="WP_061974876.1">
    <property type="nucleotide sequence ID" value="NZ_FMAV01000004.1"/>
</dbReference>
<evidence type="ECO:0000313" key="1">
    <source>
        <dbReference type="EMBL" id="KSU81161.1"/>
    </source>
</evidence>
<sequence length="172" mass="19856">MQILLIRHGEAEDDFLDEGYVGSTDLPLTERGVLQVQKMAKRVLNDFPPQFIWSSTLRRARQAAEMLSQTTSCSVEYLEDLTEMQETENRLAFRKRGQEVLASIKLNSEDFGRIAIVTHGGMITQIIESFLDLPIENNIWFHTDYTGIHFLDYYRDKKIIKFANNTSHLQGL</sequence>
<dbReference type="PANTHER" id="PTHR48100">
    <property type="entry name" value="BROAD-SPECIFICITY PHOSPHATASE YOR283W-RELATED"/>
    <property type="match status" value="1"/>
</dbReference>
<organism evidence="1 2">
    <name type="scientific">Fictibacillus enclensis</name>
    <dbReference type="NCBI Taxonomy" id="1017270"/>
    <lineage>
        <taxon>Bacteria</taxon>
        <taxon>Bacillati</taxon>
        <taxon>Bacillota</taxon>
        <taxon>Bacilli</taxon>
        <taxon>Bacillales</taxon>
        <taxon>Fictibacillaceae</taxon>
        <taxon>Fictibacillus</taxon>
    </lineage>
</organism>
<gene>
    <name evidence="1" type="ORF">AS030_19670</name>
</gene>
<dbReference type="AlphaFoldDB" id="A0A0V8J2P3"/>
<dbReference type="OrthoDB" id="9782128at2"/>
<dbReference type="GO" id="GO:0016791">
    <property type="term" value="F:phosphatase activity"/>
    <property type="evidence" value="ECO:0007669"/>
    <property type="project" value="TreeGrafter"/>
</dbReference>
<dbReference type="CDD" id="cd07067">
    <property type="entry name" value="HP_PGM_like"/>
    <property type="match status" value="1"/>
</dbReference>
<proteinExistence type="predicted"/>
<dbReference type="EMBL" id="LNQN01000006">
    <property type="protein sequence ID" value="KSU81161.1"/>
    <property type="molecule type" value="Genomic_DNA"/>
</dbReference>
<keyword evidence="2" id="KW-1185">Reference proteome</keyword>
<dbReference type="InterPro" id="IPR013078">
    <property type="entry name" value="His_Pase_superF_clade-1"/>
</dbReference>
<accession>A0A0V8J2P3</accession>
<dbReference type="Pfam" id="PF00300">
    <property type="entry name" value="His_Phos_1"/>
    <property type="match status" value="2"/>
</dbReference>
<evidence type="ECO:0000313" key="2">
    <source>
        <dbReference type="Proteomes" id="UP000054099"/>
    </source>
</evidence>
<comment type="caution">
    <text evidence="1">The sequence shown here is derived from an EMBL/GenBank/DDBJ whole genome shotgun (WGS) entry which is preliminary data.</text>
</comment>